<name>A0A2P5AP86_PARAD</name>
<evidence type="ECO:0000313" key="1">
    <source>
        <dbReference type="EMBL" id="PON38366.1"/>
    </source>
</evidence>
<keyword evidence="2" id="KW-1185">Reference proteome</keyword>
<reference evidence="2" key="1">
    <citation type="submission" date="2016-06" db="EMBL/GenBank/DDBJ databases">
        <title>Parallel loss of symbiosis genes in relatives of nitrogen-fixing non-legume Parasponia.</title>
        <authorList>
            <person name="Van Velzen R."/>
            <person name="Holmer R."/>
            <person name="Bu F."/>
            <person name="Rutten L."/>
            <person name="Van Zeijl A."/>
            <person name="Liu W."/>
            <person name="Santuari L."/>
            <person name="Cao Q."/>
            <person name="Sharma T."/>
            <person name="Shen D."/>
            <person name="Roswanjaya Y."/>
            <person name="Wardhani T."/>
            <person name="Kalhor M.S."/>
            <person name="Jansen J."/>
            <person name="Van den Hoogen J."/>
            <person name="Gungor B."/>
            <person name="Hartog M."/>
            <person name="Hontelez J."/>
            <person name="Verver J."/>
            <person name="Yang W.-C."/>
            <person name="Schijlen E."/>
            <person name="Repin R."/>
            <person name="Schilthuizen M."/>
            <person name="Schranz E."/>
            <person name="Heidstra R."/>
            <person name="Miyata K."/>
            <person name="Fedorova E."/>
            <person name="Kohlen W."/>
            <person name="Bisseling T."/>
            <person name="Smit S."/>
            <person name="Geurts R."/>
        </authorList>
    </citation>
    <scope>NUCLEOTIDE SEQUENCE [LARGE SCALE GENOMIC DNA]</scope>
    <source>
        <strain evidence="2">cv. WU1-14</strain>
    </source>
</reference>
<comment type="caution">
    <text evidence="1">The sequence shown here is derived from an EMBL/GenBank/DDBJ whole genome shotgun (WGS) entry which is preliminary data.</text>
</comment>
<sequence length="58" mass="6840">MFLLSNLIKYRPGNRINSFFCAWGGDPYLFINRETMSIYSWLCLVGRKRESKEKFGGK</sequence>
<proteinExistence type="predicted"/>
<gene>
    <name evidence="1" type="ORF">PanWU01x14_313030</name>
</gene>
<protein>
    <submittedName>
        <fullName evidence="1">Uncharacterized protein</fullName>
    </submittedName>
</protein>
<organism evidence="1 2">
    <name type="scientific">Parasponia andersonii</name>
    <name type="common">Sponia andersonii</name>
    <dbReference type="NCBI Taxonomy" id="3476"/>
    <lineage>
        <taxon>Eukaryota</taxon>
        <taxon>Viridiplantae</taxon>
        <taxon>Streptophyta</taxon>
        <taxon>Embryophyta</taxon>
        <taxon>Tracheophyta</taxon>
        <taxon>Spermatophyta</taxon>
        <taxon>Magnoliopsida</taxon>
        <taxon>eudicotyledons</taxon>
        <taxon>Gunneridae</taxon>
        <taxon>Pentapetalae</taxon>
        <taxon>rosids</taxon>
        <taxon>fabids</taxon>
        <taxon>Rosales</taxon>
        <taxon>Cannabaceae</taxon>
        <taxon>Parasponia</taxon>
    </lineage>
</organism>
<dbReference type="EMBL" id="JXTB01000497">
    <property type="protein sequence ID" value="PON38366.1"/>
    <property type="molecule type" value="Genomic_DNA"/>
</dbReference>
<accession>A0A2P5AP86</accession>
<dbReference type="AlphaFoldDB" id="A0A2P5AP86"/>
<evidence type="ECO:0000313" key="2">
    <source>
        <dbReference type="Proteomes" id="UP000237105"/>
    </source>
</evidence>
<dbReference type="Proteomes" id="UP000237105">
    <property type="component" value="Unassembled WGS sequence"/>
</dbReference>